<dbReference type="RefSeq" id="WP_231955138.1">
    <property type="nucleotide sequence ID" value="NZ_CACRYJ010000022.1"/>
</dbReference>
<dbReference type="SUPFAM" id="SSF51735">
    <property type="entry name" value="NAD(P)-binding Rossmann-fold domains"/>
    <property type="match status" value="1"/>
</dbReference>
<keyword evidence="3" id="KW-0520">NAD</keyword>
<dbReference type="Proteomes" id="UP000419743">
    <property type="component" value="Unassembled WGS sequence"/>
</dbReference>
<dbReference type="Pfam" id="PF22725">
    <property type="entry name" value="GFO_IDH_MocA_C3"/>
    <property type="match status" value="1"/>
</dbReference>
<comment type="similarity">
    <text evidence="1">Belongs to the Gfo/Idh/MocA family.</text>
</comment>
<feature type="domain" description="GFO/IDH/MocA-like oxidoreductase" evidence="5">
    <location>
        <begin position="166"/>
        <end position="279"/>
    </location>
</feature>
<comment type="caution">
    <text evidence="6">The sequence shown here is derived from an EMBL/GenBank/DDBJ whole genome shotgun (WGS) entry which is preliminary data.</text>
</comment>
<evidence type="ECO:0000259" key="5">
    <source>
        <dbReference type="Pfam" id="PF22725"/>
    </source>
</evidence>
<dbReference type="GO" id="GO:0033712">
    <property type="term" value="F:1,5-anhydro-D-fructose reductase (1,5-anhydro-D-mannitol-forming) activity"/>
    <property type="evidence" value="ECO:0007669"/>
    <property type="project" value="UniProtKB-EC"/>
</dbReference>
<dbReference type="InterPro" id="IPR000683">
    <property type="entry name" value="Gfo/Idh/MocA-like_OxRdtase_N"/>
</dbReference>
<accession>A0A7M4DHP4</accession>
<protein>
    <submittedName>
        <fullName evidence="6">1,5-anhydro-D-fructose reductase</fullName>
        <ecNumber evidence="6">1.1.1.292</ecNumber>
    </submittedName>
</protein>
<dbReference type="EC" id="1.1.1.292" evidence="6"/>
<dbReference type="PANTHER" id="PTHR22604:SF105">
    <property type="entry name" value="TRANS-1,2-DIHYDROBENZENE-1,2-DIOL DEHYDROGENASE"/>
    <property type="match status" value="1"/>
</dbReference>
<dbReference type="InterPro" id="IPR055170">
    <property type="entry name" value="GFO_IDH_MocA-like_dom"/>
</dbReference>
<keyword evidence="2 6" id="KW-0560">Oxidoreductase</keyword>
<gene>
    <name evidence="6" type="primary">afr_6</name>
    <name evidence="6" type="ORF">HALOF300_01643</name>
</gene>
<feature type="domain" description="Gfo/Idh/MocA-like oxidoreductase N-terminal" evidence="4">
    <location>
        <begin position="32"/>
        <end position="153"/>
    </location>
</feature>
<sequence>MMAEPARLARHRQRVTDNATAIAGDGRDMTQVRWGILGPGRIAAKVAADFGQVDGGVLTAVGSSSLERAQAFAAEHGASLGTPIRSHGSHEALLADPEVDAVYIATPHSDHARQAVAAARAGKAVLVEKSFTATLAGAEQVFAAARESGTFVMEAMWTRFQPALVRARELIADGAIGEVRAVQADLGVRREFDAADRLFALELGGGALLDLGVYVVSFAQHFLGAPETVTATGTLLETGVDAEAAISLGYPDGRAASLLTSFRLPLPGQGRIFGTDGWIDIPPRFHHPTSLVLHRSGADPQPFDLAPDGAGYALEFDEVNRALAAGAVQSEVMPWSDTLAVQSVLQQSADQLGVALHER</sequence>
<reference evidence="6 7" key="1">
    <citation type="submission" date="2019-11" db="EMBL/GenBank/DDBJ databases">
        <authorList>
            <person name="Criscuolo A."/>
        </authorList>
    </citation>
    <scope>NUCLEOTIDE SEQUENCE [LARGE SCALE GENOMIC DNA]</scope>
    <source>
        <strain evidence="6">CIP111667</strain>
    </source>
</reference>
<dbReference type="AlphaFoldDB" id="A0A7M4DHP4"/>
<evidence type="ECO:0000256" key="3">
    <source>
        <dbReference type="ARBA" id="ARBA00023027"/>
    </source>
</evidence>
<dbReference type="EMBL" id="CACRYJ010000022">
    <property type="protein sequence ID" value="VZO36437.1"/>
    <property type="molecule type" value="Genomic_DNA"/>
</dbReference>
<dbReference type="Gene3D" id="3.30.360.10">
    <property type="entry name" value="Dihydrodipicolinate Reductase, domain 2"/>
    <property type="match status" value="1"/>
</dbReference>
<evidence type="ECO:0000256" key="1">
    <source>
        <dbReference type="ARBA" id="ARBA00010928"/>
    </source>
</evidence>
<keyword evidence="7" id="KW-1185">Reference proteome</keyword>
<dbReference type="PANTHER" id="PTHR22604">
    <property type="entry name" value="OXIDOREDUCTASES"/>
    <property type="match status" value="1"/>
</dbReference>
<dbReference type="Gene3D" id="3.40.50.720">
    <property type="entry name" value="NAD(P)-binding Rossmann-like Domain"/>
    <property type="match status" value="1"/>
</dbReference>
<evidence type="ECO:0000256" key="2">
    <source>
        <dbReference type="ARBA" id="ARBA00023002"/>
    </source>
</evidence>
<proteinExistence type="inferred from homology"/>
<evidence type="ECO:0000259" key="4">
    <source>
        <dbReference type="Pfam" id="PF01408"/>
    </source>
</evidence>
<evidence type="ECO:0000313" key="7">
    <source>
        <dbReference type="Proteomes" id="UP000419743"/>
    </source>
</evidence>
<name>A0A7M4DHP4_9MICO</name>
<evidence type="ECO:0000313" key="6">
    <source>
        <dbReference type="EMBL" id="VZO36437.1"/>
    </source>
</evidence>
<dbReference type="SUPFAM" id="SSF55347">
    <property type="entry name" value="Glyceraldehyde-3-phosphate dehydrogenase-like, C-terminal domain"/>
    <property type="match status" value="1"/>
</dbReference>
<dbReference type="InterPro" id="IPR036291">
    <property type="entry name" value="NAD(P)-bd_dom_sf"/>
</dbReference>
<organism evidence="6 7">
    <name type="scientific">Occultella aeris</name>
    <dbReference type="NCBI Taxonomy" id="2761496"/>
    <lineage>
        <taxon>Bacteria</taxon>
        <taxon>Bacillati</taxon>
        <taxon>Actinomycetota</taxon>
        <taxon>Actinomycetes</taxon>
        <taxon>Micrococcales</taxon>
        <taxon>Ruaniaceae</taxon>
        <taxon>Occultella</taxon>
    </lineage>
</organism>
<dbReference type="Pfam" id="PF01408">
    <property type="entry name" value="GFO_IDH_MocA"/>
    <property type="match status" value="1"/>
</dbReference>
<dbReference type="GO" id="GO:0000166">
    <property type="term" value="F:nucleotide binding"/>
    <property type="evidence" value="ECO:0007669"/>
    <property type="project" value="InterPro"/>
</dbReference>
<dbReference type="InterPro" id="IPR050984">
    <property type="entry name" value="Gfo/Idh/MocA_domain"/>
</dbReference>